<proteinExistence type="predicted"/>
<name>A0ACB5TYD4_AMBMO</name>
<dbReference type="Proteomes" id="UP001165064">
    <property type="component" value="Unassembled WGS sequence"/>
</dbReference>
<evidence type="ECO:0000313" key="2">
    <source>
        <dbReference type="Proteomes" id="UP001165064"/>
    </source>
</evidence>
<evidence type="ECO:0000313" key="1">
    <source>
        <dbReference type="EMBL" id="GME97207.1"/>
    </source>
</evidence>
<protein>
    <submittedName>
        <fullName evidence="1">Unnamed protein product</fullName>
    </submittedName>
</protein>
<gene>
    <name evidence="1" type="ORF">Amon02_001018300</name>
</gene>
<reference evidence="1" key="1">
    <citation type="submission" date="2023-04" db="EMBL/GenBank/DDBJ databases">
        <title>Ambrosiozyma monospora NBRC 10751.</title>
        <authorList>
            <person name="Ichikawa N."/>
            <person name="Sato H."/>
            <person name="Tonouchi N."/>
        </authorList>
    </citation>
    <scope>NUCLEOTIDE SEQUENCE</scope>
    <source>
        <strain evidence="1">NBRC 10751</strain>
    </source>
</reference>
<organism evidence="1 2">
    <name type="scientific">Ambrosiozyma monospora</name>
    <name type="common">Yeast</name>
    <name type="synonym">Endomycopsis monosporus</name>
    <dbReference type="NCBI Taxonomy" id="43982"/>
    <lineage>
        <taxon>Eukaryota</taxon>
        <taxon>Fungi</taxon>
        <taxon>Dikarya</taxon>
        <taxon>Ascomycota</taxon>
        <taxon>Saccharomycotina</taxon>
        <taxon>Pichiomycetes</taxon>
        <taxon>Pichiales</taxon>
        <taxon>Pichiaceae</taxon>
        <taxon>Ambrosiozyma</taxon>
    </lineage>
</organism>
<keyword evidence="2" id="KW-1185">Reference proteome</keyword>
<accession>A0ACB5TYD4</accession>
<sequence length="354" mass="41274">MVLKKKALTVSCSGLPDFMMLSTRLVETFLNYVIKELISDLDVTKQNGDEKVHVNDGYSWTFVAPNIYVDTKSVYVRFQDVLTLYLFKLLLNELGQEVESEDANDDEHKNEVLKVVSVPLLNGLEDKIKEEFKIDTDFVSKLKTDVIEKLKKLRSIYENNKDALDLDNPKAKIEGITSLYQNYKVDPKELVDVPADMVESVKLRIIEFRLHSIKNEEAKKAEQALSDKRKSKMKLKRLFNNLHKGSKKNKTDLSYDSDEEDELEEKDDGIDDEEFEKMSEARMKENSERTAYQRLQQAEQREGIRLKNVNAFRTRVDHKVYVETYLPKSREKFLEKFVNDINEENTIDANFKFA</sequence>
<comment type="caution">
    <text evidence="1">The sequence shown here is derived from an EMBL/GenBank/DDBJ whole genome shotgun (WGS) entry which is preliminary data.</text>
</comment>
<dbReference type="EMBL" id="BSXS01010023">
    <property type="protein sequence ID" value="GME97207.1"/>
    <property type="molecule type" value="Genomic_DNA"/>
</dbReference>